<keyword evidence="6" id="KW-0479">Metal-binding</keyword>
<accession>A0A2T4VWD1</accession>
<dbReference type="PIRSF" id="PIRSF005572">
    <property type="entry name" value="NifS"/>
    <property type="match status" value="1"/>
</dbReference>
<gene>
    <name evidence="12" type="ORF">C4617_05775</name>
</gene>
<name>A0A2T4VWD1_9HYPH</name>
<evidence type="ECO:0000256" key="10">
    <source>
        <dbReference type="ARBA" id="ARBA00050776"/>
    </source>
</evidence>
<dbReference type="SUPFAM" id="SSF53383">
    <property type="entry name" value="PLP-dependent transferases"/>
    <property type="match status" value="1"/>
</dbReference>
<dbReference type="InterPro" id="IPR015422">
    <property type="entry name" value="PyrdxlP-dep_Trfase_small"/>
</dbReference>
<dbReference type="PANTHER" id="PTHR11601:SF34">
    <property type="entry name" value="CYSTEINE DESULFURASE"/>
    <property type="match status" value="1"/>
</dbReference>
<sequence>MLHKRIYLDWNATAPILEVARQSFIKTLYLCGNPSSIHREGQKVHSCIEDARHVIADFCDAKFDNVVFTSCATESANWILTPNFYKGSQEFRIGSLYVSGIEHSSVYAGGQFSADMIHKIPVLPEGIVDIKALANLLNARDDSLNIPMVAVMLVNHETGVIQPIKEVANIVKQHQGILVVDAVQAAGRIPVSINDLGADFIIISAHKLGAPMGVGALIFQNDILLPRPLLRGGSQEMGHRAGTENFAAICGFSAAVKEIGKNIQERSYHMSMIKNYLEEGLNRLIPNIIIYGKDANRVSNTCYFSIPSLKAELLQLALDIEGIAVSTGSACLSGKIKKNHVLSAMGYDISNGAIRISFGYTTTQEDIDTLLEKLHKIIK</sequence>
<evidence type="ECO:0000256" key="2">
    <source>
        <dbReference type="ARBA" id="ARBA00003120"/>
    </source>
</evidence>
<dbReference type="GO" id="GO:0051536">
    <property type="term" value="F:iron-sulfur cluster binding"/>
    <property type="evidence" value="ECO:0007669"/>
    <property type="project" value="UniProtKB-KW"/>
</dbReference>
<dbReference type="PANTHER" id="PTHR11601">
    <property type="entry name" value="CYSTEINE DESULFURYLASE FAMILY MEMBER"/>
    <property type="match status" value="1"/>
</dbReference>
<evidence type="ECO:0000313" key="13">
    <source>
        <dbReference type="Proteomes" id="UP000240811"/>
    </source>
</evidence>
<evidence type="ECO:0000256" key="5">
    <source>
        <dbReference type="ARBA" id="ARBA00022679"/>
    </source>
</evidence>
<evidence type="ECO:0000256" key="1">
    <source>
        <dbReference type="ARBA" id="ARBA00001933"/>
    </source>
</evidence>
<dbReference type="Proteomes" id="UP000240811">
    <property type="component" value="Unassembled WGS sequence"/>
</dbReference>
<feature type="domain" description="Aminotransferase class V" evidence="11">
    <location>
        <begin position="6"/>
        <end position="370"/>
    </location>
</feature>
<dbReference type="InterPro" id="IPR016454">
    <property type="entry name" value="Cysteine_dSase"/>
</dbReference>
<evidence type="ECO:0000256" key="9">
    <source>
        <dbReference type="ARBA" id="ARBA00023014"/>
    </source>
</evidence>
<protein>
    <recommendedName>
        <fullName evidence="4">Cysteine desulfurase</fullName>
    </recommendedName>
</protein>
<evidence type="ECO:0000256" key="6">
    <source>
        <dbReference type="ARBA" id="ARBA00022723"/>
    </source>
</evidence>
<dbReference type="Gene3D" id="3.40.640.10">
    <property type="entry name" value="Type I PLP-dependent aspartate aminotransferase-like (Major domain)"/>
    <property type="match status" value="1"/>
</dbReference>
<dbReference type="InterPro" id="IPR015424">
    <property type="entry name" value="PyrdxlP-dep_Trfase"/>
</dbReference>
<comment type="cofactor">
    <cofactor evidence="1">
        <name>pyridoxal 5'-phosphate</name>
        <dbReference type="ChEBI" id="CHEBI:597326"/>
    </cofactor>
</comment>
<evidence type="ECO:0000313" key="12">
    <source>
        <dbReference type="EMBL" id="PTL86060.1"/>
    </source>
</evidence>
<dbReference type="Pfam" id="PF00266">
    <property type="entry name" value="Aminotran_5"/>
    <property type="match status" value="1"/>
</dbReference>
<evidence type="ECO:0000256" key="8">
    <source>
        <dbReference type="ARBA" id="ARBA00023004"/>
    </source>
</evidence>
<organism evidence="12 13">
    <name type="scientific">Candidatus Liberibacter europaeus</name>
    <dbReference type="NCBI Taxonomy" id="744859"/>
    <lineage>
        <taxon>Bacteria</taxon>
        <taxon>Pseudomonadati</taxon>
        <taxon>Pseudomonadota</taxon>
        <taxon>Alphaproteobacteria</taxon>
        <taxon>Hyphomicrobiales</taxon>
        <taxon>Rhizobiaceae</taxon>
        <taxon>Liberibacter</taxon>
    </lineage>
</organism>
<evidence type="ECO:0000256" key="3">
    <source>
        <dbReference type="ARBA" id="ARBA00006490"/>
    </source>
</evidence>
<evidence type="ECO:0000256" key="7">
    <source>
        <dbReference type="ARBA" id="ARBA00022898"/>
    </source>
</evidence>
<dbReference type="GO" id="GO:0046872">
    <property type="term" value="F:metal ion binding"/>
    <property type="evidence" value="ECO:0007669"/>
    <property type="project" value="UniProtKB-KW"/>
</dbReference>
<dbReference type="EMBL" id="PSQJ01000014">
    <property type="protein sequence ID" value="PTL86060.1"/>
    <property type="molecule type" value="Genomic_DNA"/>
</dbReference>
<keyword evidence="7" id="KW-0663">Pyridoxal phosphate</keyword>
<evidence type="ECO:0000256" key="4">
    <source>
        <dbReference type="ARBA" id="ARBA00013558"/>
    </source>
</evidence>
<keyword evidence="9" id="KW-0411">Iron-sulfur</keyword>
<dbReference type="GO" id="GO:0031071">
    <property type="term" value="F:cysteine desulfurase activity"/>
    <property type="evidence" value="ECO:0007669"/>
    <property type="project" value="UniProtKB-EC"/>
</dbReference>
<dbReference type="AlphaFoldDB" id="A0A2T4VWD1"/>
<comment type="caution">
    <text evidence="12">The sequence shown here is derived from an EMBL/GenBank/DDBJ whole genome shotgun (WGS) entry which is preliminary data.</text>
</comment>
<dbReference type="Gene3D" id="3.90.1150.10">
    <property type="entry name" value="Aspartate Aminotransferase, domain 1"/>
    <property type="match status" value="1"/>
</dbReference>
<comment type="function">
    <text evidence="2">Catalyzes the removal of elemental sulfur atoms from cysteine to produce alanine. Seems to participate in the biosynthesis of the nitrogenase metalloclusters by providing the inorganic sulfur required for the Fe-S core formation.</text>
</comment>
<dbReference type="InterPro" id="IPR015421">
    <property type="entry name" value="PyrdxlP-dep_Trfase_major"/>
</dbReference>
<comment type="catalytic activity">
    <reaction evidence="10">
        <text>(sulfur carrier)-H + L-cysteine = (sulfur carrier)-SH + L-alanine</text>
        <dbReference type="Rhea" id="RHEA:43892"/>
        <dbReference type="Rhea" id="RHEA-COMP:14737"/>
        <dbReference type="Rhea" id="RHEA-COMP:14739"/>
        <dbReference type="ChEBI" id="CHEBI:29917"/>
        <dbReference type="ChEBI" id="CHEBI:35235"/>
        <dbReference type="ChEBI" id="CHEBI:57972"/>
        <dbReference type="ChEBI" id="CHEBI:64428"/>
        <dbReference type="EC" id="2.8.1.7"/>
    </reaction>
</comment>
<keyword evidence="8" id="KW-0408">Iron</keyword>
<evidence type="ECO:0000259" key="11">
    <source>
        <dbReference type="Pfam" id="PF00266"/>
    </source>
</evidence>
<comment type="similarity">
    <text evidence="3">Belongs to the class-V pyridoxal-phosphate-dependent aminotransferase family. NifS/IscS subfamily.</text>
</comment>
<proteinExistence type="inferred from homology"/>
<keyword evidence="5" id="KW-0808">Transferase</keyword>
<dbReference type="InterPro" id="IPR000192">
    <property type="entry name" value="Aminotrans_V_dom"/>
</dbReference>
<dbReference type="Gene3D" id="1.10.260.50">
    <property type="match status" value="1"/>
</dbReference>
<reference evidence="13" key="1">
    <citation type="submission" date="2018-02" db="EMBL/GenBank/DDBJ databases">
        <title>Genome sequence of Candidatus Liberibacter europaeus.</title>
        <authorList>
            <person name="Frampton R.A."/>
            <person name="Thompson S.M."/>
            <person name="David C."/>
            <person name="Addison S.M."/>
            <person name="Smith G.R."/>
        </authorList>
    </citation>
    <scope>NUCLEOTIDE SEQUENCE [LARGE SCALE GENOMIC DNA]</scope>
</reference>